<accession>A0ACB9CIJ1</accession>
<evidence type="ECO:0000313" key="2">
    <source>
        <dbReference type="Proteomes" id="UP001055879"/>
    </source>
</evidence>
<reference evidence="1 2" key="2">
    <citation type="journal article" date="2022" name="Mol. Ecol. Resour.">
        <title>The genomes of chicory, endive, great burdock and yacon provide insights into Asteraceae paleo-polyploidization history and plant inulin production.</title>
        <authorList>
            <person name="Fan W."/>
            <person name="Wang S."/>
            <person name="Wang H."/>
            <person name="Wang A."/>
            <person name="Jiang F."/>
            <person name="Liu H."/>
            <person name="Zhao H."/>
            <person name="Xu D."/>
            <person name="Zhang Y."/>
        </authorList>
    </citation>
    <scope>NUCLEOTIDE SEQUENCE [LARGE SCALE GENOMIC DNA]</scope>
    <source>
        <strain evidence="2">cv. Niubang</strain>
    </source>
</reference>
<proteinExistence type="predicted"/>
<evidence type="ECO:0000313" key="1">
    <source>
        <dbReference type="EMBL" id="KAI3734055.1"/>
    </source>
</evidence>
<name>A0ACB9CIJ1_ARCLA</name>
<dbReference type="EMBL" id="CM042050">
    <property type="protein sequence ID" value="KAI3734055.1"/>
    <property type="molecule type" value="Genomic_DNA"/>
</dbReference>
<gene>
    <name evidence="1" type="ORF">L6452_13516</name>
</gene>
<sequence>MPSANYSLPPEYDFSSPNFTSFPNKISSSIDFGTNVPYHNHQPMVKHLSPSVSTCNNSSSTTNYSDDHESQMMSMVIKDRKHRRMISNRNSARRSRLRKQRQLEELCTQVLWLRNQNHGLLDQLNRFLESQKQAIQENHKLKKENLELRKLLSEAQLATTYTGLGDIGFFRDLDDDDDDGYLTPCTTDHLIRV</sequence>
<reference evidence="2" key="1">
    <citation type="journal article" date="2022" name="Mol. Ecol. Resour.">
        <title>The genomes of chicory, endive, great burdock and yacon provide insights into Asteraceae palaeo-polyploidization history and plant inulin production.</title>
        <authorList>
            <person name="Fan W."/>
            <person name="Wang S."/>
            <person name="Wang H."/>
            <person name="Wang A."/>
            <person name="Jiang F."/>
            <person name="Liu H."/>
            <person name="Zhao H."/>
            <person name="Xu D."/>
            <person name="Zhang Y."/>
        </authorList>
    </citation>
    <scope>NUCLEOTIDE SEQUENCE [LARGE SCALE GENOMIC DNA]</scope>
    <source>
        <strain evidence="2">cv. Niubang</strain>
    </source>
</reference>
<comment type="caution">
    <text evidence="1">The sequence shown here is derived from an EMBL/GenBank/DDBJ whole genome shotgun (WGS) entry which is preliminary data.</text>
</comment>
<keyword evidence="2" id="KW-1185">Reference proteome</keyword>
<protein>
    <submittedName>
        <fullName evidence="1">Uncharacterized protein</fullName>
    </submittedName>
</protein>
<dbReference type="Proteomes" id="UP001055879">
    <property type="component" value="Linkage Group LG04"/>
</dbReference>
<organism evidence="1 2">
    <name type="scientific">Arctium lappa</name>
    <name type="common">Greater burdock</name>
    <name type="synonym">Lappa major</name>
    <dbReference type="NCBI Taxonomy" id="4217"/>
    <lineage>
        <taxon>Eukaryota</taxon>
        <taxon>Viridiplantae</taxon>
        <taxon>Streptophyta</taxon>
        <taxon>Embryophyta</taxon>
        <taxon>Tracheophyta</taxon>
        <taxon>Spermatophyta</taxon>
        <taxon>Magnoliopsida</taxon>
        <taxon>eudicotyledons</taxon>
        <taxon>Gunneridae</taxon>
        <taxon>Pentapetalae</taxon>
        <taxon>asterids</taxon>
        <taxon>campanulids</taxon>
        <taxon>Asterales</taxon>
        <taxon>Asteraceae</taxon>
        <taxon>Carduoideae</taxon>
        <taxon>Cardueae</taxon>
        <taxon>Arctiinae</taxon>
        <taxon>Arctium</taxon>
    </lineage>
</organism>